<feature type="region of interest" description="Disordered" evidence="1">
    <location>
        <begin position="1"/>
        <end position="29"/>
    </location>
</feature>
<evidence type="ECO:0000313" key="2">
    <source>
        <dbReference type="EMBL" id="VDP64938.1"/>
    </source>
</evidence>
<dbReference type="AlphaFoldDB" id="A0A183PIA4"/>
<evidence type="ECO:0000313" key="3">
    <source>
        <dbReference type="Proteomes" id="UP000269396"/>
    </source>
</evidence>
<sequence>MRQLCDITNKLPGKYSKPERPAKDKEGKTITEIQEQRNRYLEYLEELLNRIALVNPLDTKLPPTDLRIDVTQTTIGEIRMAMRQIKSGEAVGPDNIPAEALKSDTEATANMLHVIFRNIWEEEQVPMDWKEHIKITKKGNLGKCEN</sequence>
<dbReference type="Proteomes" id="UP000269396">
    <property type="component" value="Unassembled WGS sequence"/>
</dbReference>
<organism evidence="2 3">
    <name type="scientific">Schistosoma mattheei</name>
    <dbReference type="NCBI Taxonomy" id="31246"/>
    <lineage>
        <taxon>Eukaryota</taxon>
        <taxon>Metazoa</taxon>
        <taxon>Spiralia</taxon>
        <taxon>Lophotrochozoa</taxon>
        <taxon>Platyhelminthes</taxon>
        <taxon>Trematoda</taxon>
        <taxon>Digenea</taxon>
        <taxon>Strigeidida</taxon>
        <taxon>Schistosomatoidea</taxon>
        <taxon>Schistosomatidae</taxon>
        <taxon>Schistosoma</taxon>
    </lineage>
</organism>
<accession>A0A183PIA4</accession>
<reference evidence="2 3" key="1">
    <citation type="submission" date="2018-11" db="EMBL/GenBank/DDBJ databases">
        <authorList>
            <consortium name="Pathogen Informatics"/>
        </authorList>
    </citation>
    <scope>NUCLEOTIDE SEQUENCE [LARGE SCALE GENOMIC DNA]</scope>
    <source>
        <strain>Denwood</strain>
        <strain evidence="3">Zambia</strain>
    </source>
</reference>
<name>A0A183PIA4_9TREM</name>
<protein>
    <submittedName>
        <fullName evidence="2">Uncharacterized protein</fullName>
    </submittedName>
</protein>
<proteinExistence type="predicted"/>
<evidence type="ECO:0000256" key="1">
    <source>
        <dbReference type="SAM" id="MobiDB-lite"/>
    </source>
</evidence>
<feature type="compositionally biased region" description="Basic and acidic residues" evidence="1">
    <location>
        <begin position="16"/>
        <end position="29"/>
    </location>
</feature>
<gene>
    <name evidence="2" type="ORF">SMTD_LOCUS14090</name>
</gene>
<keyword evidence="3" id="KW-1185">Reference proteome</keyword>
<dbReference type="EMBL" id="UZAL01034251">
    <property type="protein sequence ID" value="VDP64938.1"/>
    <property type="molecule type" value="Genomic_DNA"/>
</dbReference>